<dbReference type="Gene3D" id="3.10.450.50">
    <property type="match status" value="1"/>
</dbReference>
<proteinExistence type="predicted"/>
<dbReference type="Proteomes" id="UP000747399">
    <property type="component" value="Unassembled WGS sequence"/>
</dbReference>
<name>A0A8J4F7P1_9CHLO</name>
<dbReference type="InterPro" id="IPR037401">
    <property type="entry name" value="SnoaL-like"/>
</dbReference>
<feature type="domain" description="SnoaL-like" evidence="1">
    <location>
        <begin position="57"/>
        <end position="156"/>
    </location>
</feature>
<keyword evidence="3" id="KW-1185">Reference proteome</keyword>
<protein>
    <recommendedName>
        <fullName evidence="1">SnoaL-like domain-containing protein</fullName>
    </recommendedName>
</protein>
<dbReference type="Pfam" id="PF12680">
    <property type="entry name" value="SnoaL_2"/>
    <property type="match status" value="1"/>
</dbReference>
<accession>A0A8J4F7P1</accession>
<comment type="caution">
    <text evidence="2">The sequence shown here is derived from an EMBL/GenBank/DDBJ whole genome shotgun (WGS) entry which is preliminary data.</text>
</comment>
<organism evidence="2 3">
    <name type="scientific">Volvox africanus</name>
    <dbReference type="NCBI Taxonomy" id="51714"/>
    <lineage>
        <taxon>Eukaryota</taxon>
        <taxon>Viridiplantae</taxon>
        <taxon>Chlorophyta</taxon>
        <taxon>core chlorophytes</taxon>
        <taxon>Chlorophyceae</taxon>
        <taxon>CS clade</taxon>
        <taxon>Chlamydomonadales</taxon>
        <taxon>Volvocaceae</taxon>
        <taxon>Volvox</taxon>
    </lineage>
</organism>
<gene>
    <name evidence="2" type="ORF">Vafri_18465</name>
</gene>
<sequence length="170" mass="18980">MAFRSLGSFRFRSAPSTRYYRCPITRNTLTPFRKVSGRQDSGLACKAVMAQEAAAIVQRQLELYNARQVDSFMELFTDDVVVLDGITGAVIASSKEELRPRYVERFKSPVHCELLGRLVLGDVVVDREIITGLPNGGVADCMATYVCDVAADKIKRITFVWKPRTEGVKL</sequence>
<dbReference type="SUPFAM" id="SSF54427">
    <property type="entry name" value="NTF2-like"/>
    <property type="match status" value="1"/>
</dbReference>
<evidence type="ECO:0000313" key="2">
    <source>
        <dbReference type="EMBL" id="GIL64568.1"/>
    </source>
</evidence>
<reference evidence="2" key="1">
    <citation type="journal article" date="2021" name="Proc. Natl. Acad. Sci. U.S.A.">
        <title>Three genomes in the algal genus Volvox reveal the fate of a haploid sex-determining region after a transition to homothallism.</title>
        <authorList>
            <person name="Yamamoto K."/>
            <person name="Hamaji T."/>
            <person name="Kawai-Toyooka H."/>
            <person name="Matsuzaki R."/>
            <person name="Takahashi F."/>
            <person name="Nishimura Y."/>
            <person name="Kawachi M."/>
            <person name="Noguchi H."/>
            <person name="Minakuchi Y."/>
            <person name="Umen J.G."/>
            <person name="Toyoda A."/>
            <person name="Nozaki H."/>
        </authorList>
    </citation>
    <scope>NUCLEOTIDE SEQUENCE</scope>
    <source>
        <strain evidence="2">NIES-3780</strain>
    </source>
</reference>
<evidence type="ECO:0000313" key="3">
    <source>
        <dbReference type="Proteomes" id="UP000747399"/>
    </source>
</evidence>
<evidence type="ECO:0000259" key="1">
    <source>
        <dbReference type="Pfam" id="PF12680"/>
    </source>
</evidence>
<dbReference type="InterPro" id="IPR032710">
    <property type="entry name" value="NTF2-like_dom_sf"/>
</dbReference>
<dbReference type="AlphaFoldDB" id="A0A8J4F7P1"/>
<dbReference type="EMBL" id="BNCO01000067">
    <property type="protein sequence ID" value="GIL64568.1"/>
    <property type="molecule type" value="Genomic_DNA"/>
</dbReference>